<dbReference type="Proteomes" id="UP001066276">
    <property type="component" value="Chromosome 9"/>
</dbReference>
<accession>A0AAV7N903</accession>
<dbReference type="AlphaFoldDB" id="A0AAV7N903"/>
<sequence length="270" mass="31153">MAAVRDTVSIQFEGHRIGLFQDLSMLMLQRLRTIQPVTDLLREKGRRYWRLNIRLLAYEDILVEIRDTISHFLTTHDIPTNNITTVWETFKAVIIGQFLTIAARLNVTCCNKRQQLEDNIRALEVAHSQTGSLAMRRQLTTHRKQLQALDEDKAEYALLWTKQKFYAGGNRAGHLLAHELHTQATERRVAELRLPDGTLTCQEELISHQFERFYSDLYSAEELDHKGMEDYLDFAPLPRIPPVDSPTMERDITPAEVLASIHRLQPGKAP</sequence>
<name>A0AAV7N903_PLEWA</name>
<evidence type="ECO:0000313" key="2">
    <source>
        <dbReference type="Proteomes" id="UP001066276"/>
    </source>
</evidence>
<organism evidence="1 2">
    <name type="scientific">Pleurodeles waltl</name>
    <name type="common">Iberian ribbed newt</name>
    <dbReference type="NCBI Taxonomy" id="8319"/>
    <lineage>
        <taxon>Eukaryota</taxon>
        <taxon>Metazoa</taxon>
        <taxon>Chordata</taxon>
        <taxon>Craniata</taxon>
        <taxon>Vertebrata</taxon>
        <taxon>Euteleostomi</taxon>
        <taxon>Amphibia</taxon>
        <taxon>Batrachia</taxon>
        <taxon>Caudata</taxon>
        <taxon>Salamandroidea</taxon>
        <taxon>Salamandridae</taxon>
        <taxon>Pleurodelinae</taxon>
        <taxon>Pleurodeles</taxon>
    </lineage>
</organism>
<keyword evidence="2" id="KW-1185">Reference proteome</keyword>
<dbReference type="EMBL" id="JANPWB010000013">
    <property type="protein sequence ID" value="KAJ1109633.1"/>
    <property type="molecule type" value="Genomic_DNA"/>
</dbReference>
<proteinExistence type="predicted"/>
<reference evidence="1" key="1">
    <citation type="journal article" date="2022" name="bioRxiv">
        <title>Sequencing and chromosome-scale assembly of the giantPleurodeles waltlgenome.</title>
        <authorList>
            <person name="Brown T."/>
            <person name="Elewa A."/>
            <person name="Iarovenko S."/>
            <person name="Subramanian E."/>
            <person name="Araus A.J."/>
            <person name="Petzold A."/>
            <person name="Susuki M."/>
            <person name="Suzuki K.-i.T."/>
            <person name="Hayashi T."/>
            <person name="Toyoda A."/>
            <person name="Oliveira C."/>
            <person name="Osipova E."/>
            <person name="Leigh N.D."/>
            <person name="Simon A."/>
            <person name="Yun M.H."/>
        </authorList>
    </citation>
    <scope>NUCLEOTIDE SEQUENCE</scope>
    <source>
        <strain evidence="1">20211129_DDA</strain>
        <tissue evidence="1">Liver</tissue>
    </source>
</reference>
<gene>
    <name evidence="1" type="ORF">NDU88_006993</name>
</gene>
<evidence type="ECO:0000313" key="1">
    <source>
        <dbReference type="EMBL" id="KAJ1109633.1"/>
    </source>
</evidence>
<comment type="caution">
    <text evidence="1">The sequence shown here is derived from an EMBL/GenBank/DDBJ whole genome shotgun (WGS) entry which is preliminary data.</text>
</comment>
<protein>
    <submittedName>
        <fullName evidence="1">Uncharacterized protein</fullName>
    </submittedName>
</protein>